<dbReference type="GO" id="GO:0006396">
    <property type="term" value="P:RNA processing"/>
    <property type="evidence" value="ECO:0007669"/>
    <property type="project" value="InterPro"/>
</dbReference>
<organism evidence="4 5">
    <name type="scientific">Candidatus Vogelbacteria bacterium CG10_big_fil_rev_8_21_14_0_10_49_38</name>
    <dbReference type="NCBI Taxonomy" id="1975043"/>
    <lineage>
        <taxon>Bacteria</taxon>
        <taxon>Candidatus Vogeliibacteriota</taxon>
    </lineage>
</organism>
<name>A0A2H0RIB9_9BACT</name>
<accession>A0A2H0RIB9</accession>
<keyword evidence="1 4" id="KW-0489">Methyltransferase</keyword>
<comment type="caution">
    <text evidence="4">The sequence shown here is derived from an EMBL/GenBank/DDBJ whole genome shotgun (WGS) entry which is preliminary data.</text>
</comment>
<evidence type="ECO:0000256" key="2">
    <source>
        <dbReference type="ARBA" id="ARBA00022679"/>
    </source>
</evidence>
<dbReference type="InterPro" id="IPR029026">
    <property type="entry name" value="tRNA_m1G_MTases_N"/>
</dbReference>
<dbReference type="Proteomes" id="UP000230431">
    <property type="component" value="Unassembled WGS sequence"/>
</dbReference>
<evidence type="ECO:0000259" key="3">
    <source>
        <dbReference type="Pfam" id="PF00588"/>
    </source>
</evidence>
<sequence length="162" mass="18000">MNKIKSTWEMALILPDLRSALNVGSIFRTAEGVGVVKIYLTGYTPAPIDRFGRIDRRIAKTALGAEKLVPWEKASSFLGLLKKLKSTGYRIIAVEQDVRALDYRKLKLRKNEKPAFVFGNEVTGLAKSLLARCDQVIEIPMAGNKESLNVAVAAGIVLFRYF</sequence>
<dbReference type="AlphaFoldDB" id="A0A2H0RIB9"/>
<dbReference type="Gene3D" id="3.40.1280.10">
    <property type="match status" value="1"/>
</dbReference>
<dbReference type="Pfam" id="PF00588">
    <property type="entry name" value="SpoU_methylase"/>
    <property type="match status" value="1"/>
</dbReference>
<dbReference type="GO" id="GO:0003723">
    <property type="term" value="F:RNA binding"/>
    <property type="evidence" value="ECO:0007669"/>
    <property type="project" value="InterPro"/>
</dbReference>
<evidence type="ECO:0000313" key="5">
    <source>
        <dbReference type="Proteomes" id="UP000230431"/>
    </source>
</evidence>
<dbReference type="EMBL" id="PCYK01000005">
    <property type="protein sequence ID" value="PIR46238.1"/>
    <property type="molecule type" value="Genomic_DNA"/>
</dbReference>
<reference evidence="4 5" key="1">
    <citation type="submission" date="2017-09" db="EMBL/GenBank/DDBJ databases">
        <title>Depth-based differentiation of microbial function through sediment-hosted aquifers and enrichment of novel symbionts in the deep terrestrial subsurface.</title>
        <authorList>
            <person name="Probst A.J."/>
            <person name="Ladd B."/>
            <person name="Jarett J.K."/>
            <person name="Geller-Mcgrath D.E."/>
            <person name="Sieber C.M."/>
            <person name="Emerson J.B."/>
            <person name="Anantharaman K."/>
            <person name="Thomas B.C."/>
            <person name="Malmstrom R."/>
            <person name="Stieglmeier M."/>
            <person name="Klingl A."/>
            <person name="Woyke T."/>
            <person name="Ryan C.M."/>
            <person name="Banfield J.F."/>
        </authorList>
    </citation>
    <scope>NUCLEOTIDE SEQUENCE [LARGE SCALE GENOMIC DNA]</scope>
    <source>
        <strain evidence="4">CG10_big_fil_rev_8_21_14_0_10_49_38</strain>
    </source>
</reference>
<dbReference type="InterPro" id="IPR004441">
    <property type="entry name" value="rRNA_MeTrfase_TrmH"/>
</dbReference>
<dbReference type="GO" id="GO:0008173">
    <property type="term" value="F:RNA methyltransferase activity"/>
    <property type="evidence" value="ECO:0007669"/>
    <property type="project" value="InterPro"/>
</dbReference>
<evidence type="ECO:0000256" key="1">
    <source>
        <dbReference type="ARBA" id="ARBA00022603"/>
    </source>
</evidence>
<dbReference type="GO" id="GO:0032259">
    <property type="term" value="P:methylation"/>
    <property type="evidence" value="ECO:0007669"/>
    <property type="project" value="UniProtKB-KW"/>
</dbReference>
<gene>
    <name evidence="4" type="ORF">COV08_00925</name>
</gene>
<proteinExistence type="predicted"/>
<feature type="domain" description="tRNA/rRNA methyltransferase SpoU type" evidence="3">
    <location>
        <begin position="10"/>
        <end position="159"/>
    </location>
</feature>
<dbReference type="GO" id="GO:0005829">
    <property type="term" value="C:cytosol"/>
    <property type="evidence" value="ECO:0007669"/>
    <property type="project" value="TreeGrafter"/>
</dbReference>
<evidence type="ECO:0000313" key="4">
    <source>
        <dbReference type="EMBL" id="PIR46238.1"/>
    </source>
</evidence>
<dbReference type="InterPro" id="IPR001537">
    <property type="entry name" value="SpoU_MeTrfase"/>
</dbReference>
<dbReference type="PANTHER" id="PTHR46429">
    <property type="entry name" value="23S RRNA (GUANOSINE-2'-O-)-METHYLTRANSFERASE RLMB"/>
    <property type="match status" value="1"/>
</dbReference>
<dbReference type="SUPFAM" id="SSF75217">
    <property type="entry name" value="alpha/beta knot"/>
    <property type="match status" value="1"/>
</dbReference>
<keyword evidence="2 4" id="KW-0808">Transferase</keyword>
<protein>
    <submittedName>
        <fullName evidence="4">RNA methyltransferase</fullName>
    </submittedName>
</protein>
<dbReference type="InterPro" id="IPR029028">
    <property type="entry name" value="Alpha/beta_knot_MTases"/>
</dbReference>
<dbReference type="PANTHER" id="PTHR46429:SF1">
    <property type="entry name" value="23S RRNA (GUANOSINE-2'-O-)-METHYLTRANSFERASE RLMB"/>
    <property type="match status" value="1"/>
</dbReference>